<dbReference type="Pfam" id="PF00787">
    <property type="entry name" value="PX"/>
    <property type="match status" value="1"/>
</dbReference>
<evidence type="ECO:0000256" key="9">
    <source>
        <dbReference type="ARBA" id="ARBA00023034"/>
    </source>
</evidence>
<evidence type="ECO:0000256" key="10">
    <source>
        <dbReference type="ARBA" id="ARBA00023136"/>
    </source>
</evidence>
<keyword evidence="7" id="KW-0597">Phosphoprotein</keyword>
<dbReference type="SUPFAM" id="SSF57196">
    <property type="entry name" value="EGF/Laminin"/>
    <property type="match status" value="1"/>
</dbReference>
<dbReference type="FunFam" id="1.20.1270.60:FF:000022">
    <property type="entry name" value="Sorting nexin 3 protein"/>
    <property type="match status" value="1"/>
</dbReference>
<organism evidence="18 19">
    <name type="scientific">Trichinella nelsoni</name>
    <dbReference type="NCBI Taxonomy" id="6336"/>
    <lineage>
        <taxon>Eukaryota</taxon>
        <taxon>Metazoa</taxon>
        <taxon>Ecdysozoa</taxon>
        <taxon>Nematoda</taxon>
        <taxon>Enoplea</taxon>
        <taxon>Dorylaimia</taxon>
        <taxon>Trichinellida</taxon>
        <taxon>Trichinellidae</taxon>
        <taxon>Trichinella</taxon>
    </lineage>
</organism>
<dbReference type="Gene3D" id="3.30.1520.10">
    <property type="entry name" value="Phox-like domain"/>
    <property type="match status" value="1"/>
</dbReference>
<keyword evidence="15" id="KW-0732">Signal</keyword>
<keyword evidence="10 14" id="KW-0472">Membrane</keyword>
<protein>
    <submittedName>
        <fullName evidence="18">Sorting nexin-2</fullName>
    </submittedName>
</protein>
<dbReference type="OrthoDB" id="271164at2759"/>
<dbReference type="Gene3D" id="1.20.1270.60">
    <property type="entry name" value="Arfaptin homology (AH) domain/BAR domain"/>
    <property type="match status" value="1"/>
</dbReference>
<evidence type="ECO:0000313" key="18">
    <source>
        <dbReference type="EMBL" id="KRX20488.1"/>
    </source>
</evidence>
<dbReference type="InterPro" id="IPR000742">
    <property type="entry name" value="EGF"/>
</dbReference>
<feature type="domain" description="EGF-like" evidence="16">
    <location>
        <begin position="705"/>
        <end position="742"/>
    </location>
</feature>
<keyword evidence="8" id="KW-0653">Protein transport</keyword>
<keyword evidence="14" id="KW-1133">Transmembrane helix</keyword>
<keyword evidence="14" id="KW-0812">Transmembrane</keyword>
<feature type="coiled-coil region" evidence="12">
    <location>
        <begin position="352"/>
        <end position="382"/>
    </location>
</feature>
<feature type="region of interest" description="Disordered" evidence="13">
    <location>
        <begin position="80"/>
        <end position="118"/>
    </location>
</feature>
<evidence type="ECO:0000256" key="14">
    <source>
        <dbReference type="SAM" id="Phobius"/>
    </source>
</evidence>
<dbReference type="GO" id="GO:0035091">
    <property type="term" value="F:phosphatidylinositol binding"/>
    <property type="evidence" value="ECO:0007669"/>
    <property type="project" value="InterPro"/>
</dbReference>
<dbReference type="GO" id="GO:0010008">
    <property type="term" value="C:endosome membrane"/>
    <property type="evidence" value="ECO:0007669"/>
    <property type="project" value="TreeGrafter"/>
</dbReference>
<comment type="caution">
    <text evidence="11">Lacks conserved residue(s) required for the propagation of feature annotation.</text>
</comment>
<dbReference type="AlphaFoldDB" id="A0A0V0S172"/>
<dbReference type="InterPro" id="IPR027267">
    <property type="entry name" value="AH/BAR_dom_sf"/>
</dbReference>
<comment type="similarity">
    <text evidence="4">Belongs to the sorting nexin family.</text>
</comment>
<dbReference type="GO" id="GO:0098796">
    <property type="term" value="C:membrane protein complex"/>
    <property type="evidence" value="ECO:0007669"/>
    <property type="project" value="UniProtKB-ARBA"/>
</dbReference>
<dbReference type="PANTHER" id="PTHR10555:SF170">
    <property type="entry name" value="FI18122P1"/>
    <property type="match status" value="1"/>
</dbReference>
<feature type="region of interest" description="Disordered" evidence="13">
    <location>
        <begin position="146"/>
        <end position="169"/>
    </location>
</feature>
<keyword evidence="11" id="KW-1015">Disulfide bond</keyword>
<dbReference type="GO" id="GO:0015031">
    <property type="term" value="P:protein transport"/>
    <property type="evidence" value="ECO:0007669"/>
    <property type="project" value="UniProtKB-KW"/>
</dbReference>
<evidence type="ECO:0000256" key="5">
    <source>
        <dbReference type="ARBA" id="ARBA00022448"/>
    </source>
</evidence>
<keyword evidence="5" id="KW-0813">Transport</keyword>
<evidence type="ECO:0000256" key="15">
    <source>
        <dbReference type="SAM" id="SignalP"/>
    </source>
</evidence>
<dbReference type="PROSITE" id="PS50195">
    <property type="entry name" value="PX"/>
    <property type="match status" value="1"/>
</dbReference>
<comment type="caution">
    <text evidence="18">The sequence shown here is derived from an EMBL/GenBank/DDBJ whole genome shotgun (WGS) entry which is preliminary data.</text>
</comment>
<feature type="signal peptide" evidence="15">
    <location>
        <begin position="1"/>
        <end position="20"/>
    </location>
</feature>
<reference evidence="18 19" key="1">
    <citation type="submission" date="2015-01" db="EMBL/GenBank/DDBJ databases">
        <title>Evolution of Trichinella species and genotypes.</title>
        <authorList>
            <person name="Korhonen P.K."/>
            <person name="Edoardo P."/>
            <person name="Giuseppe L.R."/>
            <person name="Gasser R.B."/>
        </authorList>
    </citation>
    <scope>NUCLEOTIDE SEQUENCE [LARGE SCALE GENOMIC DNA]</scope>
    <source>
        <strain evidence="18">ISS37</strain>
    </source>
</reference>
<evidence type="ECO:0000256" key="13">
    <source>
        <dbReference type="SAM" id="MobiDB-lite"/>
    </source>
</evidence>
<evidence type="ECO:0000313" key="19">
    <source>
        <dbReference type="Proteomes" id="UP000054630"/>
    </source>
</evidence>
<feature type="coiled-coil region" evidence="12">
    <location>
        <begin position="482"/>
        <end position="509"/>
    </location>
</feature>
<evidence type="ECO:0000256" key="4">
    <source>
        <dbReference type="ARBA" id="ARBA00010883"/>
    </source>
</evidence>
<feature type="non-terminal residue" evidence="18">
    <location>
        <position position="1"/>
    </location>
</feature>
<dbReference type="EMBL" id="JYDL01000048">
    <property type="protein sequence ID" value="KRX20488.1"/>
    <property type="molecule type" value="Genomic_DNA"/>
</dbReference>
<evidence type="ECO:0000259" key="16">
    <source>
        <dbReference type="PROSITE" id="PS50026"/>
    </source>
</evidence>
<dbReference type="InterPro" id="IPR036871">
    <property type="entry name" value="PX_dom_sf"/>
</dbReference>
<dbReference type="InterPro" id="IPR015404">
    <property type="entry name" value="Vps5_C"/>
</dbReference>
<keyword evidence="11" id="KW-0245">EGF-like domain</keyword>
<dbReference type="GO" id="GO:0034498">
    <property type="term" value="P:early endosome to Golgi transport"/>
    <property type="evidence" value="ECO:0007669"/>
    <property type="project" value="TreeGrafter"/>
</dbReference>
<dbReference type="PROSITE" id="PS01186">
    <property type="entry name" value="EGF_2"/>
    <property type="match status" value="1"/>
</dbReference>
<feature type="domain" description="PX" evidence="17">
    <location>
        <begin position="179"/>
        <end position="313"/>
    </location>
</feature>
<sequence length="899" mass="102038">LHKFQFIFVPILFIYHITLIFDDSFTQKINMASDPLGDSCPNLFDEEDDLFKPSTEDPLCVAGEDGKGSDADLFEGIDDEIDISDTPTGKEAKLRLDDSSHRVTSKGGRDTKSKDLLQSTSSNYQYNGLFDSPAEVPVTGGGGLNEVRLTPPGKATSASFGPSVRKISEDPAKDSNLELHLNIDIEKYEKRGEGVGSFVVYKVVTKLPVLASGFGKREYSVWRRFSDFLGLHDSLAEKYIATGRIIPPAPSKNVIGMTKTKMVKGTVEEDPVTCEFLERRRASLERYIRRTALHPVLVQDPIFRDFITLEGELPRAIQTAALSVFGVRRLWDRVSDTLNKMACKMDDNDAWFNEKQYEIEQLDDELRKLNHKTEQLVNMRKEYAHSTESFCKSLSMLTACEENTSLSRALSSLCETMEKISQVHQDQAEKDFFILSEMLKDYIALIDIVKAVFFERVKAWNYVQTAQQTLNKRREYKCRLELAGKTERLSQAAKEVDEWNSKLTTAEANFETISKNIQKEYKRFELHRVHEFKQMLIHLLETIASSQQQNRPLYLLNGVERFDVFARFKPQQQWIFRSSILNKIYYINDVLRRNCHSVGFLRSGTTTCFEPASLSCSCSCFLLLSLALCFLNFRTLFFFAISVSEKMLTVQIVVSLVWLTICGSTDLEFWSCTSNSDCLNGGNCSLPDGRCECDFGFDGMNCQLKVGTCSGSECQNGGSCFQLSLNTYKCLCPYLYDGTFCETPYNFMELGIQLVKRNYLFQAFIIVAVITTIMGYVIMIRKAHRLIKREYVDRNVRKFLSQRTEKELVQRKAAKPLVIKSSSAASIFRRSSDISVLGVKRKSFFDGNVCALKNKSLSGQPIKAPRKEAAMAKDTKRIGKKVCRRKLSKKKTVIAGSQK</sequence>
<feature type="chain" id="PRO_5006868240" evidence="15">
    <location>
        <begin position="21"/>
        <end position="899"/>
    </location>
</feature>
<dbReference type="Pfam" id="PF09325">
    <property type="entry name" value="Vps5"/>
    <property type="match status" value="1"/>
</dbReference>
<gene>
    <name evidence="18" type="primary">Snx2</name>
    <name evidence="18" type="ORF">T07_5605</name>
</gene>
<keyword evidence="12" id="KW-0175">Coiled coil</keyword>
<dbReference type="InterPro" id="IPR001683">
    <property type="entry name" value="PX_dom"/>
</dbReference>
<dbReference type="CDD" id="cd07623">
    <property type="entry name" value="BAR_SNX1_2"/>
    <property type="match status" value="1"/>
</dbReference>
<evidence type="ECO:0000256" key="7">
    <source>
        <dbReference type="ARBA" id="ARBA00022553"/>
    </source>
</evidence>
<feature type="compositionally biased region" description="Basic and acidic residues" evidence="13">
    <location>
        <begin position="88"/>
        <end position="115"/>
    </location>
</feature>
<proteinExistence type="inferred from homology"/>
<keyword evidence="19" id="KW-1185">Reference proteome</keyword>
<dbReference type="PROSITE" id="PS50026">
    <property type="entry name" value="EGF_3"/>
    <property type="match status" value="2"/>
</dbReference>
<evidence type="ECO:0000259" key="17">
    <source>
        <dbReference type="PROSITE" id="PS50195"/>
    </source>
</evidence>
<evidence type="ECO:0000256" key="11">
    <source>
        <dbReference type="PROSITE-ProRule" id="PRU00076"/>
    </source>
</evidence>
<comment type="subcellular location">
    <subcellularLocation>
        <location evidence="2">Cytoplasm</location>
    </subcellularLocation>
    <subcellularLocation>
        <location evidence="3">Golgi apparatus</location>
    </subcellularLocation>
    <subcellularLocation>
        <location evidence="1">Membrane</location>
        <topology evidence="1">Peripheral membrane protein</topology>
        <orientation evidence="1">Cytoplasmic side</orientation>
    </subcellularLocation>
</comment>
<evidence type="ECO:0000256" key="8">
    <source>
        <dbReference type="ARBA" id="ARBA00022927"/>
    </source>
</evidence>
<dbReference type="PROSITE" id="PS00022">
    <property type="entry name" value="EGF_1"/>
    <property type="match status" value="2"/>
</dbReference>
<evidence type="ECO:0000256" key="12">
    <source>
        <dbReference type="SAM" id="Coils"/>
    </source>
</evidence>
<name>A0A0V0S172_9BILA</name>
<keyword evidence="9" id="KW-0333">Golgi apparatus</keyword>
<dbReference type="PANTHER" id="PTHR10555">
    <property type="entry name" value="SORTING NEXIN"/>
    <property type="match status" value="1"/>
</dbReference>
<evidence type="ECO:0000256" key="3">
    <source>
        <dbReference type="ARBA" id="ARBA00004555"/>
    </source>
</evidence>
<evidence type="ECO:0000256" key="1">
    <source>
        <dbReference type="ARBA" id="ARBA00004287"/>
    </source>
</evidence>
<dbReference type="CDD" id="cd00054">
    <property type="entry name" value="EGF_CA"/>
    <property type="match status" value="2"/>
</dbReference>
<dbReference type="STRING" id="6336.A0A0V0S172"/>
<feature type="disulfide bond" evidence="11">
    <location>
        <begin position="732"/>
        <end position="741"/>
    </location>
</feature>
<keyword evidence="6" id="KW-0963">Cytoplasm</keyword>
<evidence type="ECO:0000256" key="6">
    <source>
        <dbReference type="ARBA" id="ARBA00022490"/>
    </source>
</evidence>
<feature type="domain" description="EGF-like" evidence="16">
    <location>
        <begin position="668"/>
        <end position="703"/>
    </location>
</feature>
<accession>A0A0V0S172</accession>
<feature type="transmembrane region" description="Helical" evidence="14">
    <location>
        <begin position="759"/>
        <end position="779"/>
    </location>
</feature>
<dbReference type="GO" id="GO:0005829">
    <property type="term" value="C:cytosol"/>
    <property type="evidence" value="ECO:0007669"/>
    <property type="project" value="GOC"/>
</dbReference>
<dbReference type="SMART" id="SM00181">
    <property type="entry name" value="EGF"/>
    <property type="match status" value="2"/>
</dbReference>
<feature type="disulfide bond" evidence="11">
    <location>
        <begin position="693"/>
        <end position="702"/>
    </location>
</feature>
<evidence type="ECO:0000256" key="2">
    <source>
        <dbReference type="ARBA" id="ARBA00004496"/>
    </source>
</evidence>
<dbReference type="Proteomes" id="UP000054630">
    <property type="component" value="Unassembled WGS sequence"/>
</dbReference>
<dbReference type="GO" id="GO:0005794">
    <property type="term" value="C:Golgi apparatus"/>
    <property type="evidence" value="ECO:0007669"/>
    <property type="project" value="UniProtKB-SubCell"/>
</dbReference>
<dbReference type="SMART" id="SM00312">
    <property type="entry name" value="PX"/>
    <property type="match status" value="1"/>
</dbReference>
<dbReference type="Gene3D" id="2.10.25.10">
    <property type="entry name" value="Laminin"/>
    <property type="match status" value="1"/>
</dbReference>
<dbReference type="SUPFAM" id="SSF64268">
    <property type="entry name" value="PX domain"/>
    <property type="match status" value="1"/>
</dbReference>